<name>A0A6A3XPC2_9STRA</name>
<evidence type="ECO:0000313" key="3">
    <source>
        <dbReference type="Proteomes" id="UP000433483"/>
    </source>
</evidence>
<dbReference type="OrthoDB" id="10536267at2759"/>
<keyword evidence="3" id="KW-1185">Reference proteome</keyword>
<accession>A0A6A3XPC2</accession>
<gene>
    <name evidence="2" type="ORF">PF005_g14843</name>
    <name evidence="1" type="ORF">PF007_g16153</name>
</gene>
<comment type="caution">
    <text evidence="2">The sequence shown here is derived from an EMBL/GenBank/DDBJ whole genome shotgun (WGS) entry which is preliminary data.</text>
</comment>
<evidence type="ECO:0000313" key="4">
    <source>
        <dbReference type="Proteomes" id="UP000441208"/>
    </source>
</evidence>
<protein>
    <submittedName>
        <fullName evidence="2">Uncharacterized protein</fullName>
    </submittedName>
</protein>
<dbReference type="EMBL" id="QXFZ01001025">
    <property type="protein sequence ID" value="KAE9098726.1"/>
    <property type="molecule type" value="Genomic_DNA"/>
</dbReference>
<evidence type="ECO:0000313" key="1">
    <source>
        <dbReference type="EMBL" id="KAE9098726.1"/>
    </source>
</evidence>
<evidence type="ECO:0000313" key="2">
    <source>
        <dbReference type="EMBL" id="KAE9201733.1"/>
    </source>
</evidence>
<proteinExistence type="predicted"/>
<dbReference type="EMBL" id="QXGB01000894">
    <property type="protein sequence ID" value="KAE9201733.1"/>
    <property type="molecule type" value="Genomic_DNA"/>
</dbReference>
<sequence length="221" mass="24151">MLLLDDSDCREVLQALLTQSAGGDGCTRGVSSFAWDQEARKRELQERRTRGEELLLASGSRRGAAGCWTLRLPCWAVCAAGPYREYWVVCAAGSSVLLGRVRCWAVCAAGPCVGLRLCAEENISLVTLLLIGAHGAREVEHQAFGPGGSGSNPGMAIEYDLFLLFFSESKTQEWRKGGIGRRVDDFAFVVALAKLVKEEGKMICFVKRPHDFDDRANGYSL</sequence>
<dbReference type="Proteomes" id="UP000433483">
    <property type="component" value="Unassembled WGS sequence"/>
</dbReference>
<dbReference type="Proteomes" id="UP000441208">
    <property type="component" value="Unassembled WGS sequence"/>
</dbReference>
<reference evidence="3 4" key="1">
    <citation type="submission" date="2018-08" db="EMBL/GenBank/DDBJ databases">
        <title>Genomic investigation of the strawberry pathogen Phytophthora fragariae indicates pathogenicity is determined by transcriptional variation in three key races.</title>
        <authorList>
            <person name="Adams T.M."/>
            <person name="Armitage A.D."/>
            <person name="Sobczyk M.K."/>
            <person name="Bates H.J."/>
            <person name="Dunwell J.M."/>
            <person name="Nellist C.F."/>
            <person name="Harrison R.J."/>
        </authorList>
    </citation>
    <scope>NUCLEOTIDE SEQUENCE [LARGE SCALE GENOMIC DNA]</scope>
    <source>
        <strain evidence="2 3">NOV-27</strain>
        <strain evidence="1 4">NOV-71</strain>
    </source>
</reference>
<organism evidence="2 3">
    <name type="scientific">Phytophthora fragariae</name>
    <dbReference type="NCBI Taxonomy" id="53985"/>
    <lineage>
        <taxon>Eukaryota</taxon>
        <taxon>Sar</taxon>
        <taxon>Stramenopiles</taxon>
        <taxon>Oomycota</taxon>
        <taxon>Peronosporomycetes</taxon>
        <taxon>Peronosporales</taxon>
        <taxon>Peronosporaceae</taxon>
        <taxon>Phytophthora</taxon>
    </lineage>
</organism>
<dbReference type="AlphaFoldDB" id="A0A6A3XPC2"/>